<dbReference type="Proteomes" id="UP001283361">
    <property type="component" value="Unassembled WGS sequence"/>
</dbReference>
<evidence type="ECO:0000313" key="8">
    <source>
        <dbReference type="Proteomes" id="UP001283361"/>
    </source>
</evidence>
<comment type="subcellular location">
    <subcellularLocation>
        <location evidence="1">Cytoplasm</location>
        <location evidence="1">Cytoskeleton</location>
    </subcellularLocation>
</comment>
<dbReference type="GO" id="GO:0007018">
    <property type="term" value="P:microtubule-based movement"/>
    <property type="evidence" value="ECO:0007669"/>
    <property type="project" value="InterPro"/>
</dbReference>
<comment type="similarity">
    <text evidence="5">Belongs to the TRAFAC class myosin-kinesin ATPase superfamily. Kinesin family.</text>
</comment>
<proteinExistence type="inferred from homology"/>
<dbReference type="AlphaFoldDB" id="A0AAE0ZNW6"/>
<organism evidence="7 8">
    <name type="scientific">Elysia crispata</name>
    <name type="common">lettuce slug</name>
    <dbReference type="NCBI Taxonomy" id="231223"/>
    <lineage>
        <taxon>Eukaryota</taxon>
        <taxon>Metazoa</taxon>
        <taxon>Spiralia</taxon>
        <taxon>Lophotrochozoa</taxon>
        <taxon>Mollusca</taxon>
        <taxon>Gastropoda</taxon>
        <taxon>Heterobranchia</taxon>
        <taxon>Euthyneura</taxon>
        <taxon>Panpulmonata</taxon>
        <taxon>Sacoglossa</taxon>
        <taxon>Placobranchoidea</taxon>
        <taxon>Plakobranchidae</taxon>
        <taxon>Elysia</taxon>
    </lineage>
</organism>
<feature type="domain" description="Kinesin motor" evidence="6">
    <location>
        <begin position="1"/>
        <end position="205"/>
    </location>
</feature>
<evidence type="ECO:0000256" key="4">
    <source>
        <dbReference type="ARBA" id="ARBA00023212"/>
    </source>
</evidence>
<comment type="caution">
    <text evidence="7">The sequence shown here is derived from an EMBL/GenBank/DDBJ whole genome shotgun (WGS) entry which is preliminary data.</text>
</comment>
<dbReference type="InterPro" id="IPR027417">
    <property type="entry name" value="P-loop_NTPase"/>
</dbReference>
<comment type="caution">
    <text evidence="5">Lacks conserved residue(s) required for the propagation of feature annotation.</text>
</comment>
<dbReference type="Gene3D" id="3.40.850.10">
    <property type="entry name" value="Kinesin motor domain"/>
    <property type="match status" value="1"/>
</dbReference>
<dbReference type="PANTHER" id="PTHR21608">
    <property type="entry name" value="KINESIN-LIKE PROTEIN CG14535"/>
    <property type="match status" value="1"/>
</dbReference>
<evidence type="ECO:0000259" key="6">
    <source>
        <dbReference type="PROSITE" id="PS50067"/>
    </source>
</evidence>
<dbReference type="GO" id="GO:0003777">
    <property type="term" value="F:microtubule motor activity"/>
    <property type="evidence" value="ECO:0007669"/>
    <property type="project" value="InterPro"/>
</dbReference>
<dbReference type="GO" id="GO:0005856">
    <property type="term" value="C:cytoskeleton"/>
    <property type="evidence" value="ECO:0007669"/>
    <property type="project" value="UniProtKB-SubCell"/>
</dbReference>
<keyword evidence="2" id="KW-0547">Nucleotide-binding</keyword>
<dbReference type="EMBL" id="JAWDGP010003608">
    <property type="protein sequence ID" value="KAK3772705.1"/>
    <property type="molecule type" value="Genomic_DNA"/>
</dbReference>
<dbReference type="GO" id="GO:0005524">
    <property type="term" value="F:ATP binding"/>
    <property type="evidence" value="ECO:0007669"/>
    <property type="project" value="UniProtKB-KW"/>
</dbReference>
<dbReference type="InterPro" id="IPR001752">
    <property type="entry name" value="Kinesin_motor_dom"/>
</dbReference>
<evidence type="ECO:0000313" key="7">
    <source>
        <dbReference type="EMBL" id="KAK3772705.1"/>
    </source>
</evidence>
<sequence>MVSDTKLLLVVGAPMAKSPSCTARCYDWRGAHSTVTDSRSPRLSAEATGVGAAPSVYLREDPICGTQLENQSELRAPTAEKAAFYLDAALAARTAADEEEARSSHLLFTLNVYQYRIEKANTKAGLPGVSRFVVSSVAQTKKSIKFSHVDEDNLPEVRGHEIARSCYDWYMSAADKSYLLFLYLHITAWSRQTLPRTVQTKSSIV</sequence>
<protein>
    <recommendedName>
        <fullName evidence="6">Kinesin motor domain-containing protein</fullName>
    </recommendedName>
</protein>
<dbReference type="InterPro" id="IPR027640">
    <property type="entry name" value="Kinesin-like_fam"/>
</dbReference>
<evidence type="ECO:0000256" key="2">
    <source>
        <dbReference type="ARBA" id="ARBA00022741"/>
    </source>
</evidence>
<evidence type="ECO:0000256" key="5">
    <source>
        <dbReference type="PROSITE-ProRule" id="PRU00283"/>
    </source>
</evidence>
<keyword evidence="4" id="KW-0963">Cytoplasm</keyword>
<gene>
    <name evidence="7" type="ORF">RRG08_016116</name>
</gene>
<dbReference type="GO" id="GO:0008017">
    <property type="term" value="F:microtubule binding"/>
    <property type="evidence" value="ECO:0007669"/>
    <property type="project" value="InterPro"/>
</dbReference>
<keyword evidence="8" id="KW-1185">Reference proteome</keyword>
<keyword evidence="4" id="KW-0206">Cytoskeleton</keyword>
<dbReference type="InterPro" id="IPR036961">
    <property type="entry name" value="Kinesin_motor_dom_sf"/>
</dbReference>
<dbReference type="SUPFAM" id="SSF52540">
    <property type="entry name" value="P-loop containing nucleoside triphosphate hydrolases"/>
    <property type="match status" value="1"/>
</dbReference>
<name>A0AAE0ZNW6_9GAST</name>
<dbReference type="PANTHER" id="PTHR21608:SF7">
    <property type="entry name" value="KINESIN-LIKE PROTEIN CG14535"/>
    <property type="match status" value="1"/>
</dbReference>
<reference evidence="7" key="1">
    <citation type="journal article" date="2023" name="G3 (Bethesda)">
        <title>A reference genome for the long-term kleptoplast-retaining sea slug Elysia crispata morphotype clarki.</title>
        <authorList>
            <person name="Eastman K.E."/>
            <person name="Pendleton A.L."/>
            <person name="Shaikh M.A."/>
            <person name="Suttiyut T."/>
            <person name="Ogas R."/>
            <person name="Tomko P."/>
            <person name="Gavelis G."/>
            <person name="Widhalm J.R."/>
            <person name="Wisecaver J.H."/>
        </authorList>
    </citation>
    <scope>NUCLEOTIDE SEQUENCE</scope>
    <source>
        <strain evidence="7">ECLA1</strain>
    </source>
</reference>
<evidence type="ECO:0000256" key="3">
    <source>
        <dbReference type="ARBA" id="ARBA00022840"/>
    </source>
</evidence>
<evidence type="ECO:0000256" key="1">
    <source>
        <dbReference type="ARBA" id="ARBA00004245"/>
    </source>
</evidence>
<keyword evidence="3" id="KW-0067">ATP-binding</keyword>
<dbReference type="PROSITE" id="PS50067">
    <property type="entry name" value="KINESIN_MOTOR_2"/>
    <property type="match status" value="1"/>
</dbReference>
<accession>A0AAE0ZNW6</accession>